<evidence type="ECO:0000313" key="9">
    <source>
        <dbReference type="EMBL" id="HIQ96642.1"/>
    </source>
</evidence>
<evidence type="ECO:0000256" key="1">
    <source>
        <dbReference type="ARBA" id="ARBA00004418"/>
    </source>
</evidence>
<evidence type="ECO:0000256" key="3">
    <source>
        <dbReference type="ARBA" id="ARBA00022679"/>
    </source>
</evidence>
<dbReference type="InterPro" id="IPR031811">
    <property type="entry name" value="ALGX/ALGJ_SGNH-like"/>
</dbReference>
<protein>
    <recommendedName>
        <fullName evidence="8">AlgX/AlgJ SGNH hydrolase-like domain-containing protein</fullName>
    </recommendedName>
</protein>
<proteinExistence type="predicted"/>
<feature type="signal peptide" evidence="7">
    <location>
        <begin position="1"/>
        <end position="24"/>
    </location>
</feature>
<comment type="pathway">
    <text evidence="2">Glycan biosynthesis; alginate biosynthesis.</text>
</comment>
<accession>A0A9D0ZW21</accession>
<evidence type="ECO:0000256" key="6">
    <source>
        <dbReference type="ARBA" id="ARBA00022841"/>
    </source>
</evidence>
<gene>
    <name evidence="9" type="ORF">IAB26_08770</name>
</gene>
<dbReference type="GO" id="GO:0016740">
    <property type="term" value="F:transferase activity"/>
    <property type="evidence" value="ECO:0007669"/>
    <property type="project" value="UniProtKB-KW"/>
</dbReference>
<reference evidence="9" key="1">
    <citation type="submission" date="2020-10" db="EMBL/GenBank/DDBJ databases">
        <authorList>
            <person name="Gilroy R."/>
        </authorList>
    </citation>
    <scope>NUCLEOTIDE SEQUENCE</scope>
    <source>
        <strain evidence="9">ChiSjej3B21-11622</strain>
    </source>
</reference>
<keyword evidence="3" id="KW-0808">Transferase</keyword>
<feature type="domain" description="AlgX/AlgJ SGNH hydrolase-like" evidence="8">
    <location>
        <begin position="91"/>
        <end position="250"/>
    </location>
</feature>
<evidence type="ECO:0000259" key="8">
    <source>
        <dbReference type="Pfam" id="PF16822"/>
    </source>
</evidence>
<evidence type="ECO:0000256" key="2">
    <source>
        <dbReference type="ARBA" id="ARBA00005182"/>
    </source>
</evidence>
<dbReference type="Pfam" id="PF16822">
    <property type="entry name" value="ALGX"/>
    <property type="match status" value="1"/>
</dbReference>
<keyword evidence="4 7" id="KW-0732">Signal</keyword>
<organism evidence="9 10">
    <name type="scientific">Candidatus Limivivens merdigallinarum</name>
    <dbReference type="NCBI Taxonomy" id="2840859"/>
    <lineage>
        <taxon>Bacteria</taxon>
        <taxon>Bacillati</taxon>
        <taxon>Bacillota</taxon>
        <taxon>Clostridia</taxon>
        <taxon>Lachnospirales</taxon>
        <taxon>Lachnospiraceae</taxon>
        <taxon>Lachnospiraceae incertae sedis</taxon>
        <taxon>Candidatus Limivivens</taxon>
    </lineage>
</organism>
<evidence type="ECO:0000256" key="7">
    <source>
        <dbReference type="SAM" id="SignalP"/>
    </source>
</evidence>
<comment type="subcellular location">
    <subcellularLocation>
        <location evidence="1">Periplasm</location>
    </subcellularLocation>
</comment>
<name>A0A9D0ZW21_9FIRM</name>
<dbReference type="GO" id="GO:0042597">
    <property type="term" value="C:periplasmic space"/>
    <property type="evidence" value="ECO:0007669"/>
    <property type="project" value="UniProtKB-SubCell"/>
</dbReference>
<reference evidence="9" key="2">
    <citation type="journal article" date="2021" name="PeerJ">
        <title>Extensive microbial diversity within the chicken gut microbiome revealed by metagenomics and culture.</title>
        <authorList>
            <person name="Gilroy R."/>
            <person name="Ravi A."/>
            <person name="Getino M."/>
            <person name="Pursley I."/>
            <person name="Horton D.L."/>
            <person name="Alikhan N.F."/>
            <person name="Baker D."/>
            <person name="Gharbi K."/>
            <person name="Hall N."/>
            <person name="Watson M."/>
            <person name="Adriaenssens E.M."/>
            <person name="Foster-Nyarko E."/>
            <person name="Jarju S."/>
            <person name="Secka A."/>
            <person name="Antonio M."/>
            <person name="Oren A."/>
            <person name="Chaudhuri R.R."/>
            <person name="La Ragione R."/>
            <person name="Hildebrand F."/>
            <person name="Pallen M.J."/>
        </authorList>
    </citation>
    <scope>NUCLEOTIDE SEQUENCE</scope>
    <source>
        <strain evidence="9">ChiSjej3B21-11622</strain>
    </source>
</reference>
<keyword evidence="5" id="KW-0574">Periplasm</keyword>
<comment type="caution">
    <text evidence="9">The sequence shown here is derived from an EMBL/GenBank/DDBJ whole genome shotgun (WGS) entry which is preliminary data.</text>
</comment>
<keyword evidence="6" id="KW-0016">Alginate biosynthesis</keyword>
<feature type="non-terminal residue" evidence="9">
    <location>
        <position position="268"/>
    </location>
</feature>
<sequence>MKKWMTAYAVFFFLICLIPSLGMAVTKTEESGENRTLASMPSLRTEEGVNINYLPQLGDYFQDHFGFRSELVTANALIQGKVFGVSTADGVIQGTDGWLYYKDSLDDYLGRNLMSERGLFNVAHSLSLMQDYTEALGVSFAFTVAPNKNSLYGEQMPYYDSLVITEDNNLARLTGYLESEGVHYVDLYDTLKSQDEILYHERDSHWNNKGAALAAETLMDALNKEHTDYSEVPVEERVDYYGDLDEMLYPKAMTPETEYYYDKADIFA</sequence>
<dbReference type="EMBL" id="DVFT01000133">
    <property type="protein sequence ID" value="HIQ96642.1"/>
    <property type="molecule type" value="Genomic_DNA"/>
</dbReference>
<dbReference type="AlphaFoldDB" id="A0A9D0ZW21"/>
<evidence type="ECO:0000256" key="5">
    <source>
        <dbReference type="ARBA" id="ARBA00022764"/>
    </source>
</evidence>
<dbReference type="Proteomes" id="UP000886886">
    <property type="component" value="Unassembled WGS sequence"/>
</dbReference>
<evidence type="ECO:0000256" key="4">
    <source>
        <dbReference type="ARBA" id="ARBA00022729"/>
    </source>
</evidence>
<evidence type="ECO:0000313" key="10">
    <source>
        <dbReference type="Proteomes" id="UP000886886"/>
    </source>
</evidence>
<feature type="chain" id="PRO_5038447174" description="AlgX/AlgJ SGNH hydrolase-like domain-containing protein" evidence="7">
    <location>
        <begin position="25"/>
        <end position="268"/>
    </location>
</feature>
<dbReference type="GO" id="GO:0042121">
    <property type="term" value="P:alginic acid biosynthetic process"/>
    <property type="evidence" value="ECO:0007669"/>
    <property type="project" value="UniProtKB-KW"/>
</dbReference>